<sequence length="63" mass="6971">MAYDARFGPSAQTPAQRAWVLEQLQTALPSLKTKATAYARQLYARYVAGELTWADVRQALNAA</sequence>
<organism evidence="1 2">
    <name type="scientific">Hymenobacter frigidus</name>
    <dbReference type="NCBI Taxonomy" id="1524095"/>
    <lineage>
        <taxon>Bacteria</taxon>
        <taxon>Pseudomonadati</taxon>
        <taxon>Bacteroidota</taxon>
        <taxon>Cytophagia</taxon>
        <taxon>Cytophagales</taxon>
        <taxon>Hymenobacteraceae</taxon>
        <taxon>Hymenobacter</taxon>
    </lineage>
</organism>
<comment type="caution">
    <text evidence="1">The sequence shown here is derived from an EMBL/GenBank/DDBJ whole genome shotgun (WGS) entry which is preliminary data.</text>
</comment>
<accession>A0ABQ2A8M3</accession>
<reference evidence="2" key="1">
    <citation type="journal article" date="2019" name="Int. J. Syst. Evol. Microbiol.">
        <title>The Global Catalogue of Microorganisms (GCM) 10K type strain sequencing project: providing services to taxonomists for standard genome sequencing and annotation.</title>
        <authorList>
            <consortium name="The Broad Institute Genomics Platform"/>
            <consortium name="The Broad Institute Genome Sequencing Center for Infectious Disease"/>
            <person name="Wu L."/>
            <person name="Ma J."/>
        </authorList>
    </citation>
    <scope>NUCLEOTIDE SEQUENCE [LARGE SCALE GENOMIC DNA]</scope>
    <source>
        <strain evidence="2">CGMCC 1.14966</strain>
    </source>
</reference>
<dbReference type="EMBL" id="BMGY01000018">
    <property type="protein sequence ID" value="GGH86191.1"/>
    <property type="molecule type" value="Genomic_DNA"/>
</dbReference>
<proteinExistence type="predicted"/>
<gene>
    <name evidence="1" type="ORF">GCM10011495_22190</name>
</gene>
<protein>
    <recommendedName>
        <fullName evidence="3">Antitoxin VbhA domain-containing protein</fullName>
    </recommendedName>
</protein>
<keyword evidence="2" id="KW-1185">Reference proteome</keyword>
<dbReference type="RefSeq" id="WP_188562135.1">
    <property type="nucleotide sequence ID" value="NZ_BMGY01000018.1"/>
</dbReference>
<evidence type="ECO:0000313" key="1">
    <source>
        <dbReference type="EMBL" id="GGH86191.1"/>
    </source>
</evidence>
<evidence type="ECO:0000313" key="2">
    <source>
        <dbReference type="Proteomes" id="UP000637774"/>
    </source>
</evidence>
<evidence type="ECO:0008006" key="3">
    <source>
        <dbReference type="Google" id="ProtNLM"/>
    </source>
</evidence>
<dbReference type="Proteomes" id="UP000637774">
    <property type="component" value="Unassembled WGS sequence"/>
</dbReference>
<name>A0ABQ2A8M3_9BACT</name>